<gene>
    <name evidence="4" type="ORF">MVEN_01928500</name>
</gene>
<dbReference type="GO" id="GO:0005829">
    <property type="term" value="C:cytosol"/>
    <property type="evidence" value="ECO:0007669"/>
    <property type="project" value="TreeGrafter"/>
</dbReference>
<dbReference type="GO" id="GO:0051879">
    <property type="term" value="F:Hsp90 protein binding"/>
    <property type="evidence" value="ECO:0007669"/>
    <property type="project" value="InterPro"/>
</dbReference>
<dbReference type="EMBL" id="JACAZI010000019">
    <property type="protein sequence ID" value="KAF7340103.1"/>
    <property type="molecule type" value="Genomic_DNA"/>
</dbReference>
<dbReference type="PROSITE" id="PS51203">
    <property type="entry name" value="CS"/>
    <property type="match status" value="1"/>
</dbReference>
<feature type="region of interest" description="Disordered" evidence="2">
    <location>
        <begin position="189"/>
        <end position="230"/>
    </location>
</feature>
<dbReference type="PANTHER" id="PTHR22932:SF1">
    <property type="entry name" value="CO-CHAPERONE PROTEIN DAF-41"/>
    <property type="match status" value="1"/>
</dbReference>
<evidence type="ECO:0000256" key="2">
    <source>
        <dbReference type="SAM" id="MobiDB-lite"/>
    </source>
</evidence>
<feature type="compositionally biased region" description="Gly residues" evidence="2">
    <location>
        <begin position="197"/>
        <end position="209"/>
    </location>
</feature>
<evidence type="ECO:0000259" key="3">
    <source>
        <dbReference type="PROSITE" id="PS51203"/>
    </source>
</evidence>
<proteinExistence type="inferred from homology"/>
<dbReference type="Gene3D" id="2.60.40.790">
    <property type="match status" value="1"/>
</dbReference>
<evidence type="ECO:0000256" key="1">
    <source>
        <dbReference type="ARBA" id="ARBA00025733"/>
    </source>
</evidence>
<feature type="compositionally biased region" description="Acidic residues" evidence="2">
    <location>
        <begin position="210"/>
        <end position="219"/>
    </location>
</feature>
<sequence>MTTVHPEVLWAQRSSESDETKNIIYLTINLPDIQESSLKIRPPAHQNNLRGNIWKKTGHEKKYAFNLEFFSEIVPEKSSKKLSTRSLYLVLRKKENQAEYWPRLTKEKVKNAYIKTDFSKWVDEDEQDGQEAKDDADLEDAMGGMGGMPGMGGMGMPGMGGMGMPGMPGMGGMGMPGMGGMGGPGGMDFEKMMAEMGGAGGFGAGGSGGGDDDDSDDDGPPPLEDAEPAK</sequence>
<accession>A0A8H6XFA9</accession>
<dbReference type="InterPro" id="IPR045250">
    <property type="entry name" value="p23-like"/>
</dbReference>
<reference evidence="4" key="1">
    <citation type="submission" date="2020-05" db="EMBL/GenBank/DDBJ databases">
        <title>Mycena genomes resolve the evolution of fungal bioluminescence.</title>
        <authorList>
            <person name="Tsai I.J."/>
        </authorList>
    </citation>
    <scope>NUCLEOTIDE SEQUENCE</scope>
    <source>
        <strain evidence="4">CCC161011</strain>
    </source>
</reference>
<dbReference type="GO" id="GO:0051087">
    <property type="term" value="F:protein-folding chaperone binding"/>
    <property type="evidence" value="ECO:0007669"/>
    <property type="project" value="TreeGrafter"/>
</dbReference>
<keyword evidence="5" id="KW-1185">Reference proteome</keyword>
<dbReference type="PANTHER" id="PTHR22932">
    <property type="entry name" value="TELOMERASE-BINDING PROTEIN P23 HSP90 CO-CHAPERONE"/>
    <property type="match status" value="1"/>
</dbReference>
<comment type="caution">
    <text evidence="4">The sequence shown here is derived from an EMBL/GenBank/DDBJ whole genome shotgun (WGS) entry which is preliminary data.</text>
</comment>
<dbReference type="FunFam" id="2.60.40.790:FF:000013">
    <property type="entry name" value="Very-long-chain (3R)-3-hydroxyacyl-CoA dehydratase"/>
    <property type="match status" value="1"/>
</dbReference>
<comment type="similarity">
    <text evidence="1">Belongs to the p23/wos2 family.</text>
</comment>
<feature type="domain" description="CS" evidence="3">
    <location>
        <begin position="3"/>
        <end position="105"/>
    </location>
</feature>
<dbReference type="GO" id="GO:0006457">
    <property type="term" value="P:protein folding"/>
    <property type="evidence" value="ECO:0007669"/>
    <property type="project" value="TreeGrafter"/>
</dbReference>
<dbReference type="InterPro" id="IPR008978">
    <property type="entry name" value="HSP20-like_chaperone"/>
</dbReference>
<dbReference type="Proteomes" id="UP000620124">
    <property type="component" value="Unassembled WGS sequence"/>
</dbReference>
<dbReference type="InterPro" id="IPR007052">
    <property type="entry name" value="CS_dom"/>
</dbReference>
<dbReference type="SUPFAM" id="SSF49764">
    <property type="entry name" value="HSP20-like chaperones"/>
    <property type="match status" value="1"/>
</dbReference>
<dbReference type="GO" id="GO:0051131">
    <property type="term" value="P:chaperone-mediated protein complex assembly"/>
    <property type="evidence" value="ECO:0007669"/>
    <property type="project" value="TreeGrafter"/>
</dbReference>
<dbReference type="GO" id="GO:0005634">
    <property type="term" value="C:nucleus"/>
    <property type="evidence" value="ECO:0007669"/>
    <property type="project" value="TreeGrafter"/>
</dbReference>
<dbReference type="CDD" id="cd06465">
    <property type="entry name" value="p23_hB-ind1_like"/>
    <property type="match status" value="1"/>
</dbReference>
<evidence type="ECO:0000313" key="4">
    <source>
        <dbReference type="EMBL" id="KAF7340103.1"/>
    </source>
</evidence>
<evidence type="ECO:0000313" key="5">
    <source>
        <dbReference type="Proteomes" id="UP000620124"/>
    </source>
</evidence>
<protein>
    <submittedName>
        <fullName evidence="4">CS domain-containing protein</fullName>
    </submittedName>
</protein>
<dbReference type="OrthoDB" id="1564555at2759"/>
<organism evidence="4 5">
    <name type="scientific">Mycena venus</name>
    <dbReference type="NCBI Taxonomy" id="2733690"/>
    <lineage>
        <taxon>Eukaryota</taxon>
        <taxon>Fungi</taxon>
        <taxon>Dikarya</taxon>
        <taxon>Basidiomycota</taxon>
        <taxon>Agaricomycotina</taxon>
        <taxon>Agaricomycetes</taxon>
        <taxon>Agaricomycetidae</taxon>
        <taxon>Agaricales</taxon>
        <taxon>Marasmiineae</taxon>
        <taxon>Mycenaceae</taxon>
        <taxon>Mycena</taxon>
    </lineage>
</organism>
<name>A0A8H6XFA9_9AGAR</name>
<dbReference type="AlphaFoldDB" id="A0A8H6XFA9"/>